<evidence type="ECO:0000256" key="3">
    <source>
        <dbReference type="ARBA" id="ARBA00004496"/>
    </source>
</evidence>
<dbReference type="EMBL" id="JAQQWK010000005">
    <property type="protein sequence ID" value="KAK8042048.1"/>
    <property type="molecule type" value="Genomic_DNA"/>
</dbReference>
<evidence type="ECO:0000256" key="1">
    <source>
        <dbReference type="ARBA" id="ARBA00002738"/>
    </source>
</evidence>
<dbReference type="Proteomes" id="UP001444661">
    <property type="component" value="Unassembled WGS sequence"/>
</dbReference>
<dbReference type="PANTHER" id="PTHR41391:SF1">
    <property type="entry name" value="RESTRICTION OF TELOMERE CAPPING PROTEIN 4"/>
    <property type="match status" value="1"/>
</dbReference>
<evidence type="ECO:0000313" key="11">
    <source>
        <dbReference type="Proteomes" id="UP001444661"/>
    </source>
</evidence>
<dbReference type="PANTHER" id="PTHR41391">
    <property type="entry name" value="RESTRICTION OF TELOMERE CAPPING PROTEIN 4"/>
    <property type="match status" value="1"/>
</dbReference>
<keyword evidence="11" id="KW-1185">Reference proteome</keyword>
<feature type="domain" description="Restriction of telomere capping protein 4 C-terminal" evidence="9">
    <location>
        <begin position="392"/>
        <end position="509"/>
    </location>
</feature>
<evidence type="ECO:0000256" key="2">
    <source>
        <dbReference type="ARBA" id="ARBA00004123"/>
    </source>
</evidence>
<comment type="caution">
    <text evidence="10">The sequence shown here is derived from an EMBL/GenBank/DDBJ whole genome shotgun (WGS) entry which is preliminary data.</text>
</comment>
<protein>
    <recommendedName>
        <fullName evidence="5">Restriction of telomere capping protein 4</fullName>
    </recommendedName>
</protein>
<evidence type="ECO:0000256" key="5">
    <source>
        <dbReference type="ARBA" id="ARBA00015162"/>
    </source>
</evidence>
<feature type="compositionally biased region" description="Basic and acidic residues" evidence="8">
    <location>
        <begin position="232"/>
        <end position="242"/>
    </location>
</feature>
<feature type="compositionally biased region" description="Polar residues" evidence="8">
    <location>
        <begin position="140"/>
        <end position="165"/>
    </location>
</feature>
<evidence type="ECO:0000256" key="6">
    <source>
        <dbReference type="ARBA" id="ARBA00022490"/>
    </source>
</evidence>
<proteinExistence type="inferred from homology"/>
<feature type="compositionally biased region" description="Polar residues" evidence="8">
    <location>
        <begin position="198"/>
        <end position="210"/>
    </location>
</feature>
<keyword evidence="6" id="KW-0963">Cytoplasm</keyword>
<accession>A0ABR1T8K4</accession>
<sequence>MKRRGVGLTREVDGPLLSTFQETPETKVEDVDVTAPPLSSDDESEAAPKVEYQGSDSDESQPRQNEMKKTKFQEKKRSRSSEPGVQRNVRARTATSATRGARGRVNIRVPKLAGRPTSPGDNEGKHMEDSSGFVKRSRSNKTFGKNSQRSSQNSVPNSSAPQGSSEKAKLQRHSLSESPTASPEKAVPSRARLIAHSPSLSPTKASSQSKQKPRAAFKPPAADDFDDLNSDSDDRKTHKSRNEVNAAKAKAEKLHKRPAFKVPQLEGFDSIADEIEGTEVLSTQQLGFMDDGSLDEGLKLELSSDDDLLENIDRQRPSLFAHCPMCGQTVDSELLKRHTTRGRMTIRQQTTFCLSHKRREAEEIRKSNRYPEVDWDGLEARFTEHKDFIKDVLEGKRASYFASLLSNKVETGKDRTLLKTDESLTPGYYGPRGLRLMTDFILHSFSDTVRKRAVEDHLVAARTYTGYVQSVLVPELAVRLIMEDMDVDEEDARKIMHESSDLGDVLHEETRDVVVRDSDDED</sequence>
<dbReference type="SMART" id="SM01312">
    <property type="entry name" value="RTC4"/>
    <property type="match status" value="1"/>
</dbReference>
<evidence type="ECO:0000256" key="8">
    <source>
        <dbReference type="SAM" id="MobiDB-lite"/>
    </source>
</evidence>
<comment type="similarity">
    <text evidence="4">Belongs to the RTC4 family.</text>
</comment>
<name>A0ABR1T8K4_9PEZI</name>
<reference evidence="10 11" key="1">
    <citation type="submission" date="2023-01" db="EMBL/GenBank/DDBJ databases">
        <title>Analysis of 21 Apiospora genomes using comparative genomics revels a genus with tremendous synthesis potential of carbohydrate active enzymes and secondary metabolites.</title>
        <authorList>
            <person name="Sorensen T."/>
        </authorList>
    </citation>
    <scope>NUCLEOTIDE SEQUENCE [LARGE SCALE GENOMIC DNA]</scope>
    <source>
        <strain evidence="10 11">CBS 33761</strain>
    </source>
</reference>
<feature type="compositionally biased region" description="Basic and acidic residues" evidence="8">
    <location>
        <begin position="65"/>
        <end position="75"/>
    </location>
</feature>
<gene>
    <name evidence="10" type="ORF">PG993_006571</name>
</gene>
<comment type="function">
    <text evidence="1">May be involved in a process influencing telomere capping.</text>
</comment>
<dbReference type="InterPro" id="IPR028094">
    <property type="entry name" value="RTC4_C"/>
</dbReference>
<evidence type="ECO:0000313" key="10">
    <source>
        <dbReference type="EMBL" id="KAK8042048.1"/>
    </source>
</evidence>
<dbReference type="InterPro" id="IPR039024">
    <property type="entry name" value="RTC4"/>
</dbReference>
<evidence type="ECO:0000259" key="9">
    <source>
        <dbReference type="SMART" id="SM01312"/>
    </source>
</evidence>
<feature type="compositionally biased region" description="Low complexity" evidence="8">
    <location>
        <begin position="91"/>
        <end position="104"/>
    </location>
</feature>
<evidence type="ECO:0000256" key="4">
    <source>
        <dbReference type="ARBA" id="ARBA00009461"/>
    </source>
</evidence>
<dbReference type="Pfam" id="PF14474">
    <property type="entry name" value="RTC4"/>
    <property type="match status" value="1"/>
</dbReference>
<comment type="subcellular location">
    <subcellularLocation>
        <location evidence="3">Cytoplasm</location>
    </subcellularLocation>
    <subcellularLocation>
        <location evidence="2">Nucleus</location>
    </subcellularLocation>
</comment>
<feature type="region of interest" description="Disordered" evidence="8">
    <location>
        <begin position="1"/>
        <end position="252"/>
    </location>
</feature>
<organism evidence="10 11">
    <name type="scientific">Apiospora rasikravindrae</name>
    <dbReference type="NCBI Taxonomy" id="990691"/>
    <lineage>
        <taxon>Eukaryota</taxon>
        <taxon>Fungi</taxon>
        <taxon>Dikarya</taxon>
        <taxon>Ascomycota</taxon>
        <taxon>Pezizomycotina</taxon>
        <taxon>Sordariomycetes</taxon>
        <taxon>Xylariomycetidae</taxon>
        <taxon>Amphisphaeriales</taxon>
        <taxon>Apiosporaceae</taxon>
        <taxon>Apiospora</taxon>
    </lineage>
</organism>
<keyword evidence="7" id="KW-0539">Nucleus</keyword>
<evidence type="ECO:0000256" key="7">
    <source>
        <dbReference type="ARBA" id="ARBA00023242"/>
    </source>
</evidence>